<keyword evidence="2" id="KW-1185">Reference proteome</keyword>
<dbReference type="GeneID" id="66978399"/>
<accession>A0A7R7VFW4</accession>
<name>A0A7R7VFW4_ASPCH</name>
<evidence type="ECO:0000313" key="1">
    <source>
        <dbReference type="EMBL" id="BCR84040.1"/>
    </source>
</evidence>
<dbReference type="EMBL" id="AP024416">
    <property type="protein sequence ID" value="BCR84040.1"/>
    <property type="molecule type" value="Genomic_DNA"/>
</dbReference>
<dbReference type="InterPro" id="IPR027417">
    <property type="entry name" value="P-loop_NTPase"/>
</dbReference>
<reference evidence="1" key="1">
    <citation type="submission" date="2021-01" db="EMBL/GenBank/DDBJ databases">
        <authorList>
            <consortium name="Aspergillus chevalieri M1 genome sequencing consortium"/>
            <person name="Kazuki M."/>
            <person name="Futagami T."/>
        </authorList>
    </citation>
    <scope>NUCLEOTIDE SEQUENCE</scope>
    <source>
        <strain evidence="1">M1</strain>
    </source>
</reference>
<evidence type="ECO:0000313" key="2">
    <source>
        <dbReference type="Proteomes" id="UP000637239"/>
    </source>
</evidence>
<dbReference type="KEGG" id="ache:ACHE_11442A"/>
<organism evidence="1 2">
    <name type="scientific">Aspergillus chevalieri</name>
    <name type="common">Eurotium chevalieri</name>
    <dbReference type="NCBI Taxonomy" id="182096"/>
    <lineage>
        <taxon>Eukaryota</taxon>
        <taxon>Fungi</taxon>
        <taxon>Dikarya</taxon>
        <taxon>Ascomycota</taxon>
        <taxon>Pezizomycotina</taxon>
        <taxon>Eurotiomycetes</taxon>
        <taxon>Eurotiomycetidae</taxon>
        <taxon>Eurotiales</taxon>
        <taxon>Aspergillaceae</taxon>
        <taxon>Aspergillus</taxon>
        <taxon>Aspergillus subgen. Aspergillus</taxon>
    </lineage>
</organism>
<dbReference type="Proteomes" id="UP000637239">
    <property type="component" value="Chromosome 1"/>
</dbReference>
<proteinExistence type="predicted"/>
<dbReference type="AlphaFoldDB" id="A0A7R7VFW4"/>
<protein>
    <submittedName>
        <fullName evidence="1">Uncharacterized protein</fullName>
    </submittedName>
</protein>
<gene>
    <name evidence="1" type="ORF">ACHE_11442A</name>
</gene>
<dbReference type="RefSeq" id="XP_043132562.1">
    <property type="nucleotide sequence ID" value="XM_043276012.1"/>
</dbReference>
<reference evidence="1" key="2">
    <citation type="submission" date="2021-02" db="EMBL/GenBank/DDBJ databases">
        <title>Aspergillus chevalieri M1 genome sequence.</title>
        <authorList>
            <person name="Kadooka C."/>
            <person name="Mori K."/>
            <person name="Futagami T."/>
        </authorList>
    </citation>
    <scope>NUCLEOTIDE SEQUENCE</scope>
    <source>
        <strain evidence="1">M1</strain>
    </source>
</reference>
<dbReference type="SUPFAM" id="SSF52540">
    <property type="entry name" value="P-loop containing nucleoside triphosphate hydrolases"/>
    <property type="match status" value="1"/>
</dbReference>
<sequence>MAAAITSWVLNPIQSLTMSRPRTRKLWCAVPGNLRRPFSIECVADQDDIETLMKKILDHAPAHAKKDASDYGDLILYSPVVQLNHEEEFRIDDGEFLHPRRMITSNPLFPESKDSDVDIVVVVSGDTTTWKRKRSESQSVNVPWTHPITENQLICPRERTVSKLAAILDEVNIVHVRGTPASGKTRLSELLRDYYRKEGRKAFLIKKWEELDSEDPWGSLIELVKKKNKELEGVSTSFPVTSSKSEHDLSWVLTSNTVIIVDEAQATYSDDTLWNTILKERQTPTYIYKFQLCLFCSYGSPAAGPDQTFFTPVKLANQQCISLTPQSQQDSPPIGLFYDKEEFKDVVSRLLTFQYEERFKFDEGALEYIFAVSSGHPGAVTSIVDVVYETYRHDIKRGHIRTLTEDHVIWFLEDTATVFEKLSIKPVNRSFPCISRATNGISNTLCKIAEEGSIPFDINDPSIKFCYQKGWIHRVALDGDDIAVLPSRLHEKYIEYFIGTIPITLPARFESLPKLCKEILREFSIRILRRSAEGKKISTASQPRPVEAQYQDEFYSGFTRVAGRGVSISSEWSRTKDGRVDFYIPEKKWAIELLRDHDKVDEHISRFKEGGKYHAWLKEKMIEDWIIIDCATSLPTKEFSEPKLWHAVFINDYSELQLYNYQKVLMMSVHLRN</sequence>